<protein>
    <recommendedName>
        <fullName evidence="1">DUF374 domain-containing protein</fullName>
    </recommendedName>
</protein>
<accession>A0A1W1C293</accession>
<evidence type="ECO:0000259" key="1">
    <source>
        <dbReference type="Pfam" id="PF04028"/>
    </source>
</evidence>
<dbReference type="AlphaFoldDB" id="A0A1W1C293"/>
<evidence type="ECO:0000313" key="2">
    <source>
        <dbReference type="EMBL" id="SFV59883.1"/>
    </source>
</evidence>
<sequence length="206" mass="23600">MKHFLQQIAQRAVPPIVYVFMRIVWFTTSRKFHFITPIDEAQHVCVCWHGELFMSPQAYRKIHKKHPASAIISSHFDGSLIAGTLNLLHIRPLRGSSRKGAKQVLLQAFKSIKQGEEVLITPDGPKGPRHSMSDGAIGIALKSKLPVFIMNFKAENYWQLKSWDRFVIPKPFTKVDFYIQSISLEGMALDEARAYLLEKMLEHTIE</sequence>
<dbReference type="Pfam" id="PF04028">
    <property type="entry name" value="DUF374"/>
    <property type="match status" value="1"/>
</dbReference>
<reference evidence="2" key="1">
    <citation type="submission" date="2016-10" db="EMBL/GenBank/DDBJ databases">
        <authorList>
            <person name="de Groot N.N."/>
        </authorList>
    </citation>
    <scope>NUCLEOTIDE SEQUENCE</scope>
</reference>
<dbReference type="InterPro" id="IPR007172">
    <property type="entry name" value="DUF374"/>
</dbReference>
<proteinExistence type="predicted"/>
<organism evidence="2">
    <name type="scientific">hydrothermal vent metagenome</name>
    <dbReference type="NCBI Taxonomy" id="652676"/>
    <lineage>
        <taxon>unclassified sequences</taxon>
        <taxon>metagenomes</taxon>
        <taxon>ecological metagenomes</taxon>
    </lineage>
</organism>
<dbReference type="CDD" id="cd07983">
    <property type="entry name" value="LPLAT_DUF374-like"/>
    <property type="match status" value="1"/>
</dbReference>
<feature type="domain" description="DUF374" evidence="1">
    <location>
        <begin position="63"/>
        <end position="129"/>
    </location>
</feature>
<gene>
    <name evidence="2" type="ORF">MNB_SV-8-60</name>
</gene>
<name>A0A1W1C293_9ZZZZ</name>
<dbReference type="EMBL" id="FPHD01000053">
    <property type="protein sequence ID" value="SFV59883.1"/>
    <property type="molecule type" value="Genomic_DNA"/>
</dbReference>